<accession>A0ABW3AGE4</accession>
<dbReference type="Gene3D" id="3.90.15.10">
    <property type="entry name" value="Topoisomerase I, Chain A, domain 3"/>
    <property type="match status" value="1"/>
</dbReference>
<dbReference type="Pfam" id="PF01028">
    <property type="entry name" value="Topoisom_I"/>
    <property type="match status" value="1"/>
</dbReference>
<evidence type="ECO:0000256" key="2">
    <source>
        <dbReference type="ARBA" id="ARBA00006645"/>
    </source>
</evidence>
<dbReference type="Gene3D" id="3.30.66.10">
    <property type="entry name" value="DNA topoisomerase I domain"/>
    <property type="match status" value="1"/>
</dbReference>
<evidence type="ECO:0000256" key="5">
    <source>
        <dbReference type="ARBA" id="ARBA00023125"/>
    </source>
</evidence>
<comment type="similarity">
    <text evidence="2">Belongs to the type IB topoisomerase family.</text>
</comment>
<evidence type="ECO:0000256" key="4">
    <source>
        <dbReference type="ARBA" id="ARBA00023029"/>
    </source>
</evidence>
<evidence type="ECO:0000259" key="7">
    <source>
        <dbReference type="Pfam" id="PF01028"/>
    </source>
</evidence>
<dbReference type="SUPFAM" id="SSF55869">
    <property type="entry name" value="DNA topoisomerase I domain"/>
    <property type="match status" value="1"/>
</dbReference>
<dbReference type="RefSeq" id="WP_204977735.1">
    <property type="nucleotide sequence ID" value="NZ_JBHTII010000001.1"/>
</dbReference>
<protein>
    <recommendedName>
        <fullName evidence="3">DNA topoisomerase</fullName>
        <ecNumber evidence="3">5.6.2.1</ecNumber>
    </recommendedName>
</protein>
<comment type="catalytic activity">
    <reaction evidence="1">
        <text>ATP-independent breakage of single-stranded DNA, followed by passage and rejoining.</text>
        <dbReference type="EC" id="5.6.2.1"/>
    </reaction>
</comment>
<evidence type="ECO:0000313" key="10">
    <source>
        <dbReference type="Proteomes" id="UP001597055"/>
    </source>
</evidence>
<gene>
    <name evidence="9" type="ORF">ACFQ0P_06700</name>
</gene>
<keyword evidence="6" id="KW-0413">Isomerase</keyword>
<dbReference type="Proteomes" id="UP001597055">
    <property type="component" value="Unassembled WGS sequence"/>
</dbReference>
<dbReference type="InterPro" id="IPR049331">
    <property type="entry name" value="Top1B_N_bact"/>
</dbReference>
<comment type="caution">
    <text evidence="9">The sequence shown here is derived from an EMBL/GenBank/DDBJ whole genome shotgun (WGS) entry which is preliminary data.</text>
</comment>
<keyword evidence="5" id="KW-0238">DNA-binding</keyword>
<evidence type="ECO:0000256" key="3">
    <source>
        <dbReference type="ARBA" id="ARBA00012891"/>
    </source>
</evidence>
<evidence type="ECO:0000259" key="8">
    <source>
        <dbReference type="Pfam" id="PF21338"/>
    </source>
</evidence>
<dbReference type="Pfam" id="PF21338">
    <property type="entry name" value="Top1B_N_bact"/>
    <property type="match status" value="1"/>
</dbReference>
<reference evidence="10" key="1">
    <citation type="journal article" date="2019" name="Int. J. Syst. Evol. Microbiol.">
        <title>The Global Catalogue of Microorganisms (GCM) 10K type strain sequencing project: providing services to taxonomists for standard genome sequencing and annotation.</title>
        <authorList>
            <consortium name="The Broad Institute Genomics Platform"/>
            <consortium name="The Broad Institute Genome Sequencing Center for Infectious Disease"/>
            <person name="Wu L."/>
            <person name="Ma J."/>
        </authorList>
    </citation>
    <scope>NUCLEOTIDE SEQUENCE [LARGE SCALE GENOMIC DNA]</scope>
    <source>
        <strain evidence="10">CCUG 54523</strain>
    </source>
</reference>
<keyword evidence="4" id="KW-0799">Topoisomerase</keyword>
<dbReference type="InterPro" id="IPR001631">
    <property type="entry name" value="TopoI"/>
</dbReference>
<dbReference type="EC" id="5.6.2.1" evidence="3"/>
<dbReference type="InterPro" id="IPR014711">
    <property type="entry name" value="TopoI_cat_a-hlx-sub_euk"/>
</dbReference>
<feature type="domain" description="DNA topoisomerase IB N-terminal" evidence="8">
    <location>
        <begin position="23"/>
        <end position="70"/>
    </location>
</feature>
<evidence type="ECO:0000256" key="1">
    <source>
        <dbReference type="ARBA" id="ARBA00000213"/>
    </source>
</evidence>
<dbReference type="InterPro" id="IPR035447">
    <property type="entry name" value="DNA_topo_I_N_sf"/>
</dbReference>
<dbReference type="PRINTS" id="PR00416">
    <property type="entry name" value="EUTPISMRASEI"/>
</dbReference>
<evidence type="ECO:0000256" key="6">
    <source>
        <dbReference type="ARBA" id="ARBA00023235"/>
    </source>
</evidence>
<dbReference type="EMBL" id="JBHTII010000001">
    <property type="protein sequence ID" value="MFD0790082.1"/>
    <property type="molecule type" value="Genomic_DNA"/>
</dbReference>
<dbReference type="InterPro" id="IPR011010">
    <property type="entry name" value="DNA_brk_join_enz"/>
</dbReference>
<sequence>MPRLSRVRPFHDPGFRRVRSGSGFRYLDAKGNGLPERDVERIRALVIPPAWQDVWICARADGHIQAVGTDDAGRKQYLYHPDWLSGRDRRKYARALHLAETLPRARGRVTSSLRRSSLDRERVLATAFRLLDQAAPRIGSERYLAAHGSRGLTTLQRRDASVEASVVTLSFPGKSGKRQLLEIDDGDLSAVVEILAAGRPRSPLLSWERGRRRVPLTPAEVNAYVRSLTGAKFTAKDFRTLRGTIMAAEALARIGPVDTPTDRKRAEVLAVRATSEALGNTPAVARGSYIDPRVFSRYRDGETLDLSISPESAILALIRPKRRSTGG</sequence>
<dbReference type="PROSITE" id="PS52038">
    <property type="entry name" value="TOPO_IB_2"/>
    <property type="match status" value="1"/>
</dbReference>
<keyword evidence="10" id="KW-1185">Reference proteome</keyword>
<feature type="domain" description="DNA topoisomerase I catalytic core eukaryotic-type" evidence="7">
    <location>
        <begin position="86"/>
        <end position="286"/>
    </location>
</feature>
<dbReference type="Gene3D" id="1.10.132.120">
    <property type="match status" value="1"/>
</dbReference>
<organism evidence="9 10">
    <name type="scientific">Microbacterium insulae</name>
    <dbReference type="NCBI Taxonomy" id="483014"/>
    <lineage>
        <taxon>Bacteria</taxon>
        <taxon>Bacillati</taxon>
        <taxon>Actinomycetota</taxon>
        <taxon>Actinomycetes</taxon>
        <taxon>Micrococcales</taxon>
        <taxon>Microbacteriaceae</taxon>
        <taxon>Microbacterium</taxon>
    </lineage>
</organism>
<name>A0ABW3AGE4_9MICO</name>
<proteinExistence type="inferred from homology"/>
<evidence type="ECO:0000313" key="9">
    <source>
        <dbReference type="EMBL" id="MFD0790082.1"/>
    </source>
</evidence>
<dbReference type="InterPro" id="IPR013500">
    <property type="entry name" value="TopoI_cat_euk"/>
</dbReference>
<dbReference type="SUPFAM" id="SSF56349">
    <property type="entry name" value="DNA breaking-rejoining enzymes"/>
    <property type="match status" value="1"/>
</dbReference>